<dbReference type="InterPro" id="IPR002043">
    <property type="entry name" value="UDG_fam1"/>
</dbReference>
<sequence length="351" mass="39911">MSNKNQSSISQFFKKNTENIPPAPQPIKRKLETEEKESVDRTKPPSDLLALEYKFLGPGWVQALQKDLNSPSFKRLKEFLKQEEQKYTIYPPKELIYNWSRSPIDDVRCCIMCVHSRCTSSSLTQHSGQDPYHGPGQAHGMAFSVKHGVRVPPSLQNIYKELKNEYPGFQPPNHGNLERLCLENGILLLNSTLTVRKDTAGSHGNKGWEQFTTRVLQVLADRHKSKGIVFFCWGNWAKKMLEGAKVDKKKHLILSSVHPSPLSASRGFFNTGHFKQADEWIKERYGRGIDWMVQSADRVDKAPIQGEKSDEPIAKKPKTDEKEEEKADVTTSDTQVHTNDAIQDVQNIKSN</sequence>
<dbReference type="SUPFAM" id="SSF52141">
    <property type="entry name" value="Uracil-DNA glycosylase-like"/>
    <property type="match status" value="1"/>
</dbReference>
<dbReference type="Proteomes" id="UP000310689">
    <property type="component" value="Unassembled WGS sequence"/>
</dbReference>
<evidence type="ECO:0000313" key="9">
    <source>
        <dbReference type="Proteomes" id="UP000306954"/>
    </source>
</evidence>
<reference evidence="9 10" key="1">
    <citation type="submission" date="2019-03" db="EMBL/GenBank/DDBJ databases">
        <title>Sequencing 23 genomes of Wallemia ichthyophaga.</title>
        <authorList>
            <person name="Gostincar C."/>
        </authorList>
    </citation>
    <scope>NUCLEOTIDE SEQUENCE [LARGE SCALE GENOMIC DNA]</scope>
    <source>
        <strain evidence="8 10">EXF-6200</strain>
        <strain evidence="7 9">EXF-8621</strain>
    </source>
</reference>
<proteinExistence type="inferred from homology"/>
<protein>
    <recommendedName>
        <fullName evidence="6">Uracil-DNA glycosylase-like domain-containing protein</fullName>
    </recommendedName>
</protein>
<dbReference type="InterPro" id="IPR036895">
    <property type="entry name" value="Uracil-DNA_glycosylase-like_sf"/>
</dbReference>
<keyword evidence="3" id="KW-0378">Hydrolase</keyword>
<dbReference type="GO" id="GO:0097510">
    <property type="term" value="P:base-excision repair, AP site formation via deaminated base removal"/>
    <property type="evidence" value="ECO:0007669"/>
    <property type="project" value="TreeGrafter"/>
</dbReference>
<dbReference type="AlphaFoldDB" id="A0A4T0F5B9"/>
<evidence type="ECO:0000259" key="6">
    <source>
        <dbReference type="SMART" id="SM00986"/>
    </source>
</evidence>
<feature type="compositionally biased region" description="Basic and acidic residues" evidence="5">
    <location>
        <begin position="29"/>
        <end position="43"/>
    </location>
</feature>
<feature type="compositionally biased region" description="Polar residues" evidence="5">
    <location>
        <begin position="329"/>
        <end position="351"/>
    </location>
</feature>
<evidence type="ECO:0000256" key="3">
    <source>
        <dbReference type="ARBA" id="ARBA00022801"/>
    </source>
</evidence>
<accession>A0A4T0F5B9</accession>
<dbReference type="GO" id="GO:0004844">
    <property type="term" value="F:uracil DNA N-glycosylase activity"/>
    <property type="evidence" value="ECO:0007669"/>
    <property type="project" value="InterPro"/>
</dbReference>
<evidence type="ECO:0000313" key="7">
    <source>
        <dbReference type="EMBL" id="TIB14618.1"/>
    </source>
</evidence>
<feature type="domain" description="Uracil-DNA glycosylase-like" evidence="6">
    <location>
        <begin position="120"/>
        <end position="281"/>
    </location>
</feature>
<evidence type="ECO:0000256" key="4">
    <source>
        <dbReference type="ARBA" id="ARBA00023204"/>
    </source>
</evidence>
<evidence type="ECO:0000313" key="10">
    <source>
        <dbReference type="Proteomes" id="UP000310689"/>
    </source>
</evidence>
<dbReference type="PANTHER" id="PTHR11264:SF0">
    <property type="entry name" value="URACIL-DNA GLYCOSYLASE"/>
    <property type="match status" value="1"/>
</dbReference>
<dbReference type="OrthoDB" id="10031947at2759"/>
<evidence type="ECO:0000256" key="5">
    <source>
        <dbReference type="SAM" id="MobiDB-lite"/>
    </source>
</evidence>
<dbReference type="EMBL" id="SPOF01000010">
    <property type="protein sequence ID" value="TIB14618.1"/>
    <property type="molecule type" value="Genomic_DNA"/>
</dbReference>
<dbReference type="GO" id="GO:0005739">
    <property type="term" value="C:mitochondrion"/>
    <property type="evidence" value="ECO:0007669"/>
    <property type="project" value="TreeGrafter"/>
</dbReference>
<dbReference type="SMART" id="SM00987">
    <property type="entry name" value="UreE_C"/>
    <property type="match status" value="1"/>
</dbReference>
<dbReference type="InterPro" id="IPR005122">
    <property type="entry name" value="Uracil-DNA_glycosylase-like"/>
</dbReference>
<organism evidence="8 10">
    <name type="scientific">Wallemia ichthyophaga</name>
    <dbReference type="NCBI Taxonomy" id="245174"/>
    <lineage>
        <taxon>Eukaryota</taxon>
        <taxon>Fungi</taxon>
        <taxon>Dikarya</taxon>
        <taxon>Basidiomycota</taxon>
        <taxon>Wallemiomycotina</taxon>
        <taxon>Wallemiomycetes</taxon>
        <taxon>Wallemiales</taxon>
        <taxon>Wallemiaceae</taxon>
        <taxon>Wallemia</taxon>
    </lineage>
</organism>
<dbReference type="CDD" id="cd10027">
    <property type="entry name" value="UDG-F1-like"/>
    <property type="match status" value="1"/>
</dbReference>
<keyword evidence="2" id="KW-0227">DNA damage</keyword>
<dbReference type="Proteomes" id="UP000306954">
    <property type="component" value="Unassembled WGS sequence"/>
</dbReference>
<feature type="compositionally biased region" description="Polar residues" evidence="5">
    <location>
        <begin position="1"/>
        <end position="14"/>
    </location>
</feature>
<dbReference type="SMART" id="SM00986">
    <property type="entry name" value="UDG"/>
    <property type="match status" value="1"/>
</dbReference>
<dbReference type="NCBIfam" id="NF003589">
    <property type="entry name" value="PRK05254.1-2"/>
    <property type="match status" value="1"/>
</dbReference>
<comment type="caution">
    <text evidence="8">The sequence shown here is derived from an EMBL/GenBank/DDBJ whole genome shotgun (WGS) entry which is preliminary data.</text>
</comment>
<dbReference type="PANTHER" id="PTHR11264">
    <property type="entry name" value="URACIL-DNA GLYCOSYLASE"/>
    <property type="match status" value="1"/>
</dbReference>
<dbReference type="Gene3D" id="3.40.470.10">
    <property type="entry name" value="Uracil-DNA glycosylase-like domain"/>
    <property type="match status" value="1"/>
</dbReference>
<evidence type="ECO:0000256" key="1">
    <source>
        <dbReference type="ARBA" id="ARBA00008184"/>
    </source>
</evidence>
<name>A0A4T0F5B9_WALIC</name>
<dbReference type="NCBIfam" id="TIGR00628">
    <property type="entry name" value="ung"/>
    <property type="match status" value="1"/>
</dbReference>
<evidence type="ECO:0000256" key="2">
    <source>
        <dbReference type="ARBA" id="ARBA00022763"/>
    </source>
</evidence>
<dbReference type="Pfam" id="PF03167">
    <property type="entry name" value="UDG"/>
    <property type="match status" value="1"/>
</dbReference>
<comment type="similarity">
    <text evidence="1">Belongs to the uracil-DNA glycosylase (UDG) superfamily. UNG family.</text>
</comment>
<evidence type="ECO:0000313" key="8">
    <source>
        <dbReference type="EMBL" id="TIB42137.1"/>
    </source>
</evidence>
<feature type="region of interest" description="Disordered" evidence="5">
    <location>
        <begin position="1"/>
        <end position="43"/>
    </location>
</feature>
<dbReference type="EMBL" id="SPOI01000011">
    <property type="protein sequence ID" value="TIB42137.1"/>
    <property type="molecule type" value="Genomic_DNA"/>
</dbReference>
<dbReference type="NCBIfam" id="NF003592">
    <property type="entry name" value="PRK05254.1-5"/>
    <property type="match status" value="1"/>
</dbReference>
<dbReference type="GO" id="GO:0005634">
    <property type="term" value="C:nucleus"/>
    <property type="evidence" value="ECO:0007669"/>
    <property type="project" value="TreeGrafter"/>
</dbReference>
<keyword evidence="4" id="KW-0234">DNA repair</keyword>
<feature type="compositionally biased region" description="Basic and acidic residues" evidence="5">
    <location>
        <begin position="300"/>
        <end position="328"/>
    </location>
</feature>
<gene>
    <name evidence="8" type="ORF">E3P86_00516</name>
    <name evidence="7" type="ORF">E3P90_01238</name>
</gene>
<feature type="region of interest" description="Disordered" evidence="5">
    <location>
        <begin position="300"/>
        <end position="351"/>
    </location>
</feature>